<keyword evidence="2" id="KW-1185">Reference proteome</keyword>
<protein>
    <recommendedName>
        <fullName evidence="3">Lipocalin-like domain-containing protein</fullName>
    </recommendedName>
</protein>
<comment type="caution">
    <text evidence="1">The sequence shown here is derived from an EMBL/GenBank/DDBJ whole genome shotgun (WGS) entry which is preliminary data.</text>
</comment>
<dbReference type="PROSITE" id="PS51257">
    <property type="entry name" value="PROKAR_LIPOPROTEIN"/>
    <property type="match status" value="1"/>
</dbReference>
<reference evidence="2" key="1">
    <citation type="journal article" date="2019" name="Int. J. Syst. Evol. Microbiol.">
        <title>The Global Catalogue of Microorganisms (GCM) 10K type strain sequencing project: providing services to taxonomists for standard genome sequencing and annotation.</title>
        <authorList>
            <consortium name="The Broad Institute Genomics Platform"/>
            <consortium name="The Broad Institute Genome Sequencing Center for Infectious Disease"/>
            <person name="Wu L."/>
            <person name="Ma J."/>
        </authorList>
    </citation>
    <scope>NUCLEOTIDE SEQUENCE [LARGE SCALE GENOMIC DNA]</scope>
    <source>
        <strain evidence="2">CECT 7477</strain>
    </source>
</reference>
<evidence type="ECO:0000313" key="1">
    <source>
        <dbReference type="EMBL" id="MFC4096135.1"/>
    </source>
</evidence>
<sequence length="123" mass="13534">MMKTISNYIGIVLLITTVTISCSKDNDPTDDNLFVGTYDGTISYSELESETNITTEDGRVTVVKVGDNYRFDFSNGIPSINGITMEKNQNILINSSGSIKIDEGELLITYTEEGETWGADCTR</sequence>
<dbReference type="RefSeq" id="WP_225621067.1">
    <property type="nucleotide sequence ID" value="NZ_JACYFJ010000001.1"/>
</dbReference>
<evidence type="ECO:0000313" key="2">
    <source>
        <dbReference type="Proteomes" id="UP001595814"/>
    </source>
</evidence>
<accession>A0ABV8JNW9</accession>
<proteinExistence type="predicted"/>
<gene>
    <name evidence="1" type="ORF">ACFOUT_09625</name>
</gene>
<organism evidence="1 2">
    <name type="scientific">Euzebyella saccharophila</name>
    <dbReference type="NCBI Taxonomy" id="679664"/>
    <lineage>
        <taxon>Bacteria</taxon>
        <taxon>Pseudomonadati</taxon>
        <taxon>Bacteroidota</taxon>
        <taxon>Flavobacteriia</taxon>
        <taxon>Flavobacteriales</taxon>
        <taxon>Flavobacteriaceae</taxon>
        <taxon>Euzebyella</taxon>
    </lineage>
</organism>
<dbReference type="Proteomes" id="UP001595814">
    <property type="component" value="Unassembled WGS sequence"/>
</dbReference>
<evidence type="ECO:0008006" key="3">
    <source>
        <dbReference type="Google" id="ProtNLM"/>
    </source>
</evidence>
<dbReference type="EMBL" id="JBHSAW010000004">
    <property type="protein sequence ID" value="MFC4096135.1"/>
    <property type="molecule type" value="Genomic_DNA"/>
</dbReference>
<name>A0ABV8JNW9_9FLAO</name>